<proteinExistence type="inferred from homology"/>
<name>A0A2R6PVJ6_9APHY</name>
<evidence type="ECO:0000256" key="2">
    <source>
        <dbReference type="ARBA" id="ARBA00007813"/>
    </source>
</evidence>
<feature type="domain" description="Mediator complex subunit MED14 N-terminal" evidence="11">
    <location>
        <begin position="46"/>
        <end position="235"/>
    </location>
</feature>
<evidence type="ECO:0000256" key="7">
    <source>
        <dbReference type="ARBA" id="ARBA00023242"/>
    </source>
</evidence>
<keyword evidence="5 9" id="KW-0010">Activator</keyword>
<protein>
    <recommendedName>
        <fullName evidence="3 9">Mediator of RNA polymerase II transcription subunit 14</fullName>
    </recommendedName>
    <alternativeName>
        <fullName evidence="8 9">Mediator complex subunit 14</fullName>
    </alternativeName>
</protein>
<dbReference type="OrthoDB" id="205099at2759"/>
<dbReference type="PANTHER" id="PTHR12809:SF2">
    <property type="entry name" value="MEDIATOR OF RNA POLYMERASE II TRANSCRIPTION SUBUNIT 14"/>
    <property type="match status" value="1"/>
</dbReference>
<evidence type="ECO:0000256" key="8">
    <source>
        <dbReference type="ARBA" id="ARBA00032007"/>
    </source>
</evidence>
<dbReference type="GO" id="GO:0016592">
    <property type="term" value="C:mediator complex"/>
    <property type="evidence" value="ECO:0007669"/>
    <property type="project" value="UniProtKB-UniRule"/>
</dbReference>
<dbReference type="GO" id="GO:0003712">
    <property type="term" value="F:transcription coregulator activity"/>
    <property type="evidence" value="ECO:0007669"/>
    <property type="project" value="UniProtKB-UniRule"/>
</dbReference>
<dbReference type="Proteomes" id="UP000186601">
    <property type="component" value="Unassembled WGS sequence"/>
</dbReference>
<dbReference type="InterPro" id="IPR055122">
    <property type="entry name" value="Med14_N"/>
</dbReference>
<evidence type="ECO:0000313" key="12">
    <source>
        <dbReference type="EMBL" id="PSR97284.1"/>
    </source>
</evidence>
<accession>A0A2R6PVJ6</accession>
<evidence type="ECO:0000313" key="13">
    <source>
        <dbReference type="Proteomes" id="UP000186601"/>
    </source>
</evidence>
<evidence type="ECO:0000259" key="11">
    <source>
        <dbReference type="Pfam" id="PF08638"/>
    </source>
</evidence>
<evidence type="ECO:0000256" key="5">
    <source>
        <dbReference type="ARBA" id="ARBA00023159"/>
    </source>
</evidence>
<dbReference type="InterPro" id="IPR013947">
    <property type="entry name" value="Mediator_Med14"/>
</dbReference>
<keyword evidence="7 9" id="KW-0539">Nucleus</keyword>
<comment type="subcellular location">
    <subcellularLocation>
        <location evidence="1 9">Nucleus</location>
    </subcellularLocation>
</comment>
<dbReference type="STRING" id="98765.A0A2R6PVJ6"/>
<feature type="region of interest" description="Disordered" evidence="10">
    <location>
        <begin position="1"/>
        <end position="24"/>
    </location>
</feature>
<sequence length="1164" mass="130234">MDQPVNGPLVNGNSHSHTPFDDIPNGLHEPTIEELERELPAVHDGQIPLGDLVSRTVQAIYAELTELAETMPSMSDPQRKRVLADWVVKTKKQVVKLYAVVKWARDAGVVQKAMNVTAFLMDQNRQFEDAIHGLTYAKESLDPARLRNHDLLTSLDVLTTGSYRRLPTGIKKSVVPPTPLTDKEVSKALSDMEDVIRYRLRMNEIIPCEMANYRIADGRVHFVVPKLFEASMCLKGAQKDEGWFFVDIEFLFTVGGDPTGMQDFPRHPTGVLRRHIADEADNRLAFYLPPPPNQIPLPESETPPRPQLPEGVVDAPLVRLFNFLQMMSMSYQLEILWYQAERLRSLGWADYLAVDMSNDRKTLTISYWIRKQLQHIPGRPPPPRTKLPPLGGTLTISIIPSQPSPPQSRLSATSLASVALPGGHAPHRKPKDRVLMELQERAKLAGKGRPSDEVEGMKFDVKWEPQRGALGVVINPEDVKLTKAELAIQSDDLDIEALLKKVISRHTKAILNVFQLQLQRGSYRNAFGAPGEVTLVTDEGSLALRAHLCADEVVVITIEPRTGRLSLRDTGDLAAAGRGPKFTIISDRINENPVLLPDALVRLRFNTILDLAEQKANYLGLQSFRGRNFRREEMAKLGPAARATLYIQLSNFPSHYLVLVITDEDFRYALISVKVHADTMYAEMTMEDIGWLDVQRIHGQGVVVKPRPGMETVEVGTGQKRKRGLFDEGKRGMEHEPPSSSFRLETQVLRELYAYCCARVAYTKVEQQLKSRGIPYQHFNPSVGSLPELAHIHSSLARSIPALCVQSSDILSGAPAAEAAMPNIRVIPLNWWSDQKAQVVTCVKLKYVQQPVGKRAGGAVIRPSKRIIYDAKEAVVTFLSEDVDKCVDEFLEEWARVSKMVVIAREVAQMATEKRWKDVRLLSFDLQTVEFAYVGDYTVSITCTDQLSPTGGTYELSFSRATEESAMDTREESQDINQILAEYNPHEDVEPFIRHILRQGKLSQSLHKLVALLRDTLPIVAELEYIRVSAGRAGESIDTFAKTAGWFRILFGDLRHALDFRLLSGNRVFILDASNSLFQPEDRPTAAPTRDNSVVLQPIPNFRSIVQAACKDVVAQHIGRKIAPVDIGIMCDPSTVRAVTRALYERVRRCLKETGSISYGSVVA</sequence>
<evidence type="ECO:0000256" key="4">
    <source>
        <dbReference type="ARBA" id="ARBA00023015"/>
    </source>
</evidence>
<comment type="subunit">
    <text evidence="9">Component of the Mediator complex.</text>
</comment>
<keyword evidence="6 9" id="KW-0804">Transcription</keyword>
<comment type="function">
    <text evidence="9">Component of the Mediator complex, a coactivator involved in the regulated transcription of nearly all RNA polymerase II-dependent genes. Mediator functions as a bridge to convey information from gene-specific regulatory proteins to the basal RNA polymerase II transcription machinery. Mediator is recruited to promoters by direct interactions with regulatory proteins and serves as a scaffold for the assembly of a functional preinitiation complex with RNA polymerase II and the general transcription factors.</text>
</comment>
<dbReference type="GO" id="GO:0006357">
    <property type="term" value="P:regulation of transcription by RNA polymerase II"/>
    <property type="evidence" value="ECO:0007669"/>
    <property type="project" value="InterPro"/>
</dbReference>
<dbReference type="EMBL" id="MLYV02000441">
    <property type="protein sequence ID" value="PSR97284.1"/>
    <property type="molecule type" value="Genomic_DNA"/>
</dbReference>
<evidence type="ECO:0000256" key="9">
    <source>
        <dbReference type="RuleBase" id="RU365082"/>
    </source>
</evidence>
<organism evidence="12 13">
    <name type="scientific">Hermanssonia centrifuga</name>
    <dbReference type="NCBI Taxonomy" id="98765"/>
    <lineage>
        <taxon>Eukaryota</taxon>
        <taxon>Fungi</taxon>
        <taxon>Dikarya</taxon>
        <taxon>Basidiomycota</taxon>
        <taxon>Agaricomycotina</taxon>
        <taxon>Agaricomycetes</taxon>
        <taxon>Polyporales</taxon>
        <taxon>Meruliaceae</taxon>
        <taxon>Hermanssonia</taxon>
    </lineage>
</organism>
<dbReference type="GO" id="GO:0070847">
    <property type="term" value="C:core mediator complex"/>
    <property type="evidence" value="ECO:0007669"/>
    <property type="project" value="TreeGrafter"/>
</dbReference>
<keyword evidence="13" id="KW-1185">Reference proteome</keyword>
<dbReference type="AlphaFoldDB" id="A0A2R6PVJ6"/>
<keyword evidence="4 9" id="KW-0805">Transcription regulation</keyword>
<evidence type="ECO:0000256" key="1">
    <source>
        <dbReference type="ARBA" id="ARBA00004123"/>
    </source>
</evidence>
<reference evidence="12 13" key="1">
    <citation type="submission" date="2018-02" db="EMBL/GenBank/DDBJ databases">
        <title>Genome sequence of the basidiomycete white-rot fungus Phlebia centrifuga.</title>
        <authorList>
            <person name="Granchi Z."/>
            <person name="Peng M."/>
            <person name="de Vries R.P."/>
            <person name="Hilden K."/>
            <person name="Makela M.R."/>
            <person name="Grigoriev I."/>
            <person name="Riley R."/>
        </authorList>
    </citation>
    <scope>NUCLEOTIDE SEQUENCE [LARGE SCALE GENOMIC DNA]</scope>
    <source>
        <strain evidence="12 13">FBCC195</strain>
    </source>
</reference>
<gene>
    <name evidence="12" type="ORF">PHLCEN_2v4347</name>
</gene>
<evidence type="ECO:0000256" key="6">
    <source>
        <dbReference type="ARBA" id="ARBA00023163"/>
    </source>
</evidence>
<comment type="caution">
    <text evidence="12">The sequence shown here is derived from an EMBL/GenBank/DDBJ whole genome shotgun (WGS) entry which is preliminary data.</text>
</comment>
<dbReference type="Pfam" id="PF08638">
    <property type="entry name" value="Med14"/>
    <property type="match status" value="1"/>
</dbReference>
<comment type="similarity">
    <text evidence="2 9">Belongs to the Mediator complex subunit 14 family.</text>
</comment>
<evidence type="ECO:0000256" key="3">
    <source>
        <dbReference type="ARBA" id="ARBA00019619"/>
    </source>
</evidence>
<dbReference type="PANTHER" id="PTHR12809">
    <property type="entry name" value="MEDIATOR COMPLEX SUBUNIT"/>
    <property type="match status" value="1"/>
</dbReference>
<evidence type="ECO:0000256" key="10">
    <source>
        <dbReference type="SAM" id="MobiDB-lite"/>
    </source>
</evidence>